<gene>
    <name evidence="2" type="ORF">FHX40_0889</name>
</gene>
<reference evidence="2 3" key="1">
    <citation type="submission" date="2019-06" db="EMBL/GenBank/DDBJ databases">
        <title>Sequencing the genomes of 1000 actinobacteria strains.</title>
        <authorList>
            <person name="Klenk H.-P."/>
        </authorList>
    </citation>
    <scope>NUCLEOTIDE SEQUENCE [LARGE SCALE GENOMIC DNA]</scope>
    <source>
        <strain evidence="2 3">DSM 43186</strain>
    </source>
</reference>
<feature type="region of interest" description="Disordered" evidence="1">
    <location>
        <begin position="191"/>
        <end position="218"/>
    </location>
</feature>
<dbReference type="SUPFAM" id="SSF55469">
    <property type="entry name" value="FMN-dependent nitroreductase-like"/>
    <property type="match status" value="2"/>
</dbReference>
<dbReference type="PANTHER" id="PTHR23026">
    <property type="entry name" value="NADPH NITROREDUCTASE"/>
    <property type="match status" value="1"/>
</dbReference>
<dbReference type="InterPro" id="IPR050627">
    <property type="entry name" value="Nitroreductase/BluB"/>
</dbReference>
<dbReference type="AlphaFoldDB" id="A0A543IUG9"/>
<dbReference type="Gene3D" id="3.40.109.10">
    <property type="entry name" value="NADH Oxidase"/>
    <property type="match status" value="2"/>
</dbReference>
<dbReference type="PANTHER" id="PTHR23026:SF123">
    <property type="entry name" value="NAD(P)H NITROREDUCTASE RV3131-RELATED"/>
    <property type="match status" value="1"/>
</dbReference>
<dbReference type="GO" id="GO:0016491">
    <property type="term" value="F:oxidoreductase activity"/>
    <property type="evidence" value="ECO:0007669"/>
    <property type="project" value="InterPro"/>
</dbReference>
<evidence type="ECO:0000313" key="3">
    <source>
        <dbReference type="Proteomes" id="UP000319213"/>
    </source>
</evidence>
<dbReference type="NCBIfam" id="NF047509">
    <property type="entry name" value="Rv3131_FMN_oxido"/>
    <property type="match status" value="1"/>
</dbReference>
<organism evidence="2 3">
    <name type="scientific">Thermopolyspora flexuosa</name>
    <dbReference type="NCBI Taxonomy" id="103836"/>
    <lineage>
        <taxon>Bacteria</taxon>
        <taxon>Bacillati</taxon>
        <taxon>Actinomycetota</taxon>
        <taxon>Actinomycetes</taxon>
        <taxon>Streptosporangiales</taxon>
        <taxon>Streptosporangiaceae</taxon>
        <taxon>Thermopolyspora</taxon>
    </lineage>
</organism>
<evidence type="ECO:0000256" key="1">
    <source>
        <dbReference type="SAM" id="MobiDB-lite"/>
    </source>
</evidence>
<keyword evidence="3" id="KW-1185">Reference proteome</keyword>
<dbReference type="EMBL" id="VFPQ01000001">
    <property type="protein sequence ID" value="TQM74223.1"/>
    <property type="molecule type" value="Genomic_DNA"/>
</dbReference>
<dbReference type="Proteomes" id="UP000319213">
    <property type="component" value="Unassembled WGS sequence"/>
</dbReference>
<evidence type="ECO:0008006" key="4">
    <source>
        <dbReference type="Google" id="ProtNLM"/>
    </source>
</evidence>
<dbReference type="InterPro" id="IPR000415">
    <property type="entry name" value="Nitroreductase-like"/>
</dbReference>
<sequence>MRAVEEINGVVQTAVEAAVWAPSVHNTQPWSFAVSGDTISVRADPERRLPHQDPAGREMLISIGAAVYNVRLAVAALGYEPIVHLVPDADHPTLLATVRLGGRVDPDDLTRMLHAEIPRRRTHRGAFSDVVIPRNFTDALAVQAAQEGARFAAVRSEPMVEALAGVTRAAQEVQSLNRDYRLEVMRWARPPGSTRGDGVPADAYPRRPDRTEPHFPQRDYSRDRLWGYHRPATRTLPTSPGVVAVLTTAEDGQEDWLRAGQALQRVLLFASAYGVRAAFHTQALEIYHLREFVREELTQGEHPQMIMRLGVTEEDAGTLRRPLAEVVVTGQDEQD</sequence>
<name>A0A543IUG9_9ACTN</name>
<protein>
    <recommendedName>
        <fullName evidence="4">Nitroreductase family protein</fullName>
    </recommendedName>
</protein>
<comment type="caution">
    <text evidence="2">The sequence shown here is derived from an EMBL/GenBank/DDBJ whole genome shotgun (WGS) entry which is preliminary data.</text>
</comment>
<evidence type="ECO:0000313" key="2">
    <source>
        <dbReference type="EMBL" id="TQM74223.1"/>
    </source>
</evidence>
<feature type="compositionally biased region" description="Basic and acidic residues" evidence="1">
    <location>
        <begin position="204"/>
        <end position="218"/>
    </location>
</feature>
<dbReference type="RefSeq" id="WP_142258424.1">
    <property type="nucleotide sequence ID" value="NZ_BMPV01000006.1"/>
</dbReference>
<accession>A0A543IUG9</accession>
<dbReference type="OrthoDB" id="8156917at2"/>
<proteinExistence type="predicted"/>